<protein>
    <submittedName>
        <fullName evidence="5">Methyltransferase type 11</fullName>
    </submittedName>
</protein>
<dbReference type="InterPro" id="IPR051419">
    <property type="entry name" value="Lys/N-term_MeTrsfase_sf"/>
</dbReference>
<dbReference type="InterPro" id="IPR029063">
    <property type="entry name" value="SAM-dependent_MTases_sf"/>
</dbReference>
<reference evidence="5 6" key="1">
    <citation type="submission" date="2023-12" db="EMBL/GenBank/DDBJ databases">
        <title>A high-quality genome assembly for Dillenia turbinata (Dilleniales).</title>
        <authorList>
            <person name="Chanderbali A."/>
        </authorList>
    </citation>
    <scope>NUCLEOTIDE SEQUENCE [LARGE SCALE GENOMIC DNA]</scope>
    <source>
        <strain evidence="5">LSX21</strain>
        <tissue evidence="5">Leaf</tissue>
    </source>
</reference>
<evidence type="ECO:0000313" key="5">
    <source>
        <dbReference type="EMBL" id="KAK6913619.1"/>
    </source>
</evidence>
<dbReference type="CDD" id="cd02440">
    <property type="entry name" value="AdoMet_MTases"/>
    <property type="match status" value="1"/>
</dbReference>
<dbReference type="PANTHER" id="PTHR12176:SF79">
    <property type="entry name" value="METHYLTRANSFERASE TYPE 11 DOMAIN-CONTAINING PROTEIN"/>
    <property type="match status" value="1"/>
</dbReference>
<keyword evidence="3" id="KW-0808">Transferase</keyword>
<feature type="domain" description="Methyltransferase type 11" evidence="4">
    <location>
        <begin position="50"/>
        <end position="152"/>
    </location>
</feature>
<keyword evidence="2 5" id="KW-0489">Methyltransferase</keyword>
<sequence length="313" mass="35695">MTLGSTHAYGEPLYWDKRYGQESGPFDWYQKYPALAPLLDLYLSRHHRILVVGCGNSALSVDMADDGYEDLVNIDISSVVIDAMQRKYSDRPQLKYTQMDVRDMSPLETGLFDSVIDKGTLDSLLCGQNSQQNAARMLQEVGRVLKDRGVYILITYGAPIYRLNLLKDSCSWTVKLHVIGWFKFLLPNTLNPLPFPQKKKKRGLLHQSLAVNKSLTSISVLERKMEMTRPSNFISLWRVRQNVNIVQFDERAEKNVLEEGPNHQKWALINPIPLDDDGSSAEVTFGKNPDVHFIYVCTKDSSEGWANTDMIYN</sequence>
<organism evidence="5 6">
    <name type="scientific">Dillenia turbinata</name>
    <dbReference type="NCBI Taxonomy" id="194707"/>
    <lineage>
        <taxon>Eukaryota</taxon>
        <taxon>Viridiplantae</taxon>
        <taxon>Streptophyta</taxon>
        <taxon>Embryophyta</taxon>
        <taxon>Tracheophyta</taxon>
        <taxon>Spermatophyta</taxon>
        <taxon>Magnoliopsida</taxon>
        <taxon>eudicotyledons</taxon>
        <taxon>Gunneridae</taxon>
        <taxon>Pentapetalae</taxon>
        <taxon>Dilleniales</taxon>
        <taxon>Dilleniaceae</taxon>
        <taxon>Dillenia</taxon>
    </lineage>
</organism>
<dbReference type="FunFam" id="3.40.50.150:FF:000224">
    <property type="entry name" value="S-adenosyl-L-methionine-dependent methyltransferases superfamily protein"/>
    <property type="match status" value="1"/>
</dbReference>
<dbReference type="Pfam" id="PF08241">
    <property type="entry name" value="Methyltransf_11"/>
    <property type="match status" value="1"/>
</dbReference>
<dbReference type="InterPro" id="IPR013216">
    <property type="entry name" value="Methyltransf_11"/>
</dbReference>
<dbReference type="GO" id="GO:0008757">
    <property type="term" value="F:S-adenosylmethionine-dependent methyltransferase activity"/>
    <property type="evidence" value="ECO:0007669"/>
    <property type="project" value="InterPro"/>
</dbReference>
<comment type="similarity">
    <text evidence="1">Belongs to the methyltransferase superfamily.</text>
</comment>
<dbReference type="GO" id="GO:0032259">
    <property type="term" value="P:methylation"/>
    <property type="evidence" value="ECO:0007669"/>
    <property type="project" value="UniProtKB-KW"/>
</dbReference>
<proteinExistence type="inferred from homology"/>
<dbReference type="AlphaFoldDB" id="A0AAN8YSF8"/>
<dbReference type="SUPFAM" id="SSF53335">
    <property type="entry name" value="S-adenosyl-L-methionine-dependent methyltransferases"/>
    <property type="match status" value="1"/>
</dbReference>
<evidence type="ECO:0000256" key="3">
    <source>
        <dbReference type="ARBA" id="ARBA00022679"/>
    </source>
</evidence>
<evidence type="ECO:0000256" key="1">
    <source>
        <dbReference type="ARBA" id="ARBA00008361"/>
    </source>
</evidence>
<dbReference type="Proteomes" id="UP001370490">
    <property type="component" value="Unassembled WGS sequence"/>
</dbReference>
<dbReference type="PANTHER" id="PTHR12176">
    <property type="entry name" value="SAM-DEPENDENT METHYLTRANSFERASE SUPERFAMILY PROTEIN"/>
    <property type="match status" value="1"/>
</dbReference>
<name>A0AAN8YSF8_9MAGN</name>
<evidence type="ECO:0000313" key="6">
    <source>
        <dbReference type="Proteomes" id="UP001370490"/>
    </source>
</evidence>
<accession>A0AAN8YSF8</accession>
<comment type="caution">
    <text evidence="5">The sequence shown here is derived from an EMBL/GenBank/DDBJ whole genome shotgun (WGS) entry which is preliminary data.</text>
</comment>
<evidence type="ECO:0000256" key="2">
    <source>
        <dbReference type="ARBA" id="ARBA00022603"/>
    </source>
</evidence>
<evidence type="ECO:0000259" key="4">
    <source>
        <dbReference type="Pfam" id="PF08241"/>
    </source>
</evidence>
<dbReference type="Gene3D" id="3.40.50.150">
    <property type="entry name" value="Vaccinia Virus protein VP39"/>
    <property type="match status" value="1"/>
</dbReference>
<gene>
    <name evidence="5" type="ORF">RJ641_020940</name>
</gene>
<keyword evidence="6" id="KW-1185">Reference proteome</keyword>
<dbReference type="EMBL" id="JBAMMX010000026">
    <property type="protein sequence ID" value="KAK6913619.1"/>
    <property type="molecule type" value="Genomic_DNA"/>
</dbReference>